<keyword evidence="8" id="KW-1133">Transmembrane helix</keyword>
<evidence type="ECO:0000256" key="4">
    <source>
        <dbReference type="ARBA" id="ARBA00022475"/>
    </source>
</evidence>
<feature type="domain" description="TonB C-terminal" evidence="11">
    <location>
        <begin position="163"/>
        <end position="259"/>
    </location>
</feature>
<dbReference type="Proteomes" id="UP000829925">
    <property type="component" value="Chromosome"/>
</dbReference>
<evidence type="ECO:0000256" key="6">
    <source>
        <dbReference type="ARBA" id="ARBA00022692"/>
    </source>
</evidence>
<dbReference type="RefSeq" id="WP_245096119.1">
    <property type="nucleotide sequence ID" value="NZ_CP095053.1"/>
</dbReference>
<dbReference type="Gene3D" id="3.30.1150.10">
    <property type="match status" value="1"/>
</dbReference>
<evidence type="ECO:0000256" key="9">
    <source>
        <dbReference type="ARBA" id="ARBA00023136"/>
    </source>
</evidence>
<dbReference type="InterPro" id="IPR051045">
    <property type="entry name" value="TonB-dependent_transducer"/>
</dbReference>
<dbReference type="InterPro" id="IPR037682">
    <property type="entry name" value="TonB_C"/>
</dbReference>
<dbReference type="SUPFAM" id="SSF74653">
    <property type="entry name" value="TolA/TonB C-terminal domain"/>
    <property type="match status" value="1"/>
</dbReference>
<dbReference type="InterPro" id="IPR006260">
    <property type="entry name" value="TonB/TolA_C"/>
</dbReference>
<sequence>MKKFYVFLSLLTVRGVGSYQATAQINNEPHTVKEYFDAKGKKLPSAEGATEWSESIYQDSIRGVVQQYYASGQLKRRAEYENIRRHSVHGLDETWYESGQLRRRAHMSHGKWDGELVSYHANGKLKRRETYQDGKSLGGKCFDALGKPVAFYPFEKMPEAPLGGFAGTLQYVGQNLRYPAEALKKNIQGKVFVNFHVDTLGIVRDVHVEKGVHPSIDEEAKRVVASLPAWEPGYQDGNPVTVSFIIPVTFSIQGKKIKKRSAVE</sequence>
<dbReference type="EMBL" id="CP095053">
    <property type="protein sequence ID" value="UOR06831.1"/>
    <property type="molecule type" value="Genomic_DNA"/>
</dbReference>
<evidence type="ECO:0000256" key="7">
    <source>
        <dbReference type="ARBA" id="ARBA00022927"/>
    </source>
</evidence>
<evidence type="ECO:0000256" key="3">
    <source>
        <dbReference type="ARBA" id="ARBA00022448"/>
    </source>
</evidence>
<feature type="chain" id="PRO_5035925040" evidence="10">
    <location>
        <begin position="24"/>
        <end position="264"/>
    </location>
</feature>
<dbReference type="KEGG" id="haei:MUN82_06935"/>
<protein>
    <submittedName>
        <fullName evidence="12">TonB family protein</fullName>
    </submittedName>
</protein>
<dbReference type="GO" id="GO:0031992">
    <property type="term" value="F:energy transducer activity"/>
    <property type="evidence" value="ECO:0007669"/>
    <property type="project" value="TreeGrafter"/>
</dbReference>
<dbReference type="GO" id="GO:0098797">
    <property type="term" value="C:plasma membrane protein complex"/>
    <property type="evidence" value="ECO:0007669"/>
    <property type="project" value="TreeGrafter"/>
</dbReference>
<reference evidence="12 13" key="1">
    <citation type="submission" date="2022-04" db="EMBL/GenBank/DDBJ databases">
        <title>Hymenobacter sp. isolated from the air.</title>
        <authorList>
            <person name="Won M."/>
            <person name="Lee C.-M."/>
            <person name="Woen H.-Y."/>
            <person name="Kwon S.-W."/>
        </authorList>
    </citation>
    <scope>NUCLEOTIDE SEQUENCE [LARGE SCALE GENOMIC DNA]</scope>
    <source>
        <strain evidence="13">5413 J-13</strain>
    </source>
</reference>
<evidence type="ECO:0000256" key="2">
    <source>
        <dbReference type="ARBA" id="ARBA00006555"/>
    </source>
</evidence>
<dbReference type="GO" id="GO:0055085">
    <property type="term" value="P:transmembrane transport"/>
    <property type="evidence" value="ECO:0007669"/>
    <property type="project" value="InterPro"/>
</dbReference>
<keyword evidence="9" id="KW-0472">Membrane</keyword>
<evidence type="ECO:0000313" key="12">
    <source>
        <dbReference type="EMBL" id="UOR06831.1"/>
    </source>
</evidence>
<dbReference type="InterPro" id="IPR011652">
    <property type="entry name" value="MORN_2"/>
</dbReference>
<dbReference type="NCBIfam" id="TIGR01352">
    <property type="entry name" value="tonB_Cterm"/>
    <property type="match status" value="1"/>
</dbReference>
<keyword evidence="10" id="KW-0732">Signal</keyword>
<keyword evidence="13" id="KW-1185">Reference proteome</keyword>
<dbReference type="GO" id="GO:0015031">
    <property type="term" value="P:protein transport"/>
    <property type="evidence" value="ECO:0007669"/>
    <property type="project" value="UniProtKB-KW"/>
</dbReference>
<evidence type="ECO:0000313" key="13">
    <source>
        <dbReference type="Proteomes" id="UP000829925"/>
    </source>
</evidence>
<dbReference type="PANTHER" id="PTHR33446">
    <property type="entry name" value="PROTEIN TONB-RELATED"/>
    <property type="match status" value="1"/>
</dbReference>
<keyword evidence="3" id="KW-0813">Transport</keyword>
<evidence type="ECO:0000256" key="5">
    <source>
        <dbReference type="ARBA" id="ARBA00022519"/>
    </source>
</evidence>
<keyword evidence="5" id="KW-0997">Cell inner membrane</keyword>
<dbReference type="PROSITE" id="PS52015">
    <property type="entry name" value="TONB_CTD"/>
    <property type="match status" value="1"/>
</dbReference>
<keyword evidence="4" id="KW-1003">Cell membrane</keyword>
<evidence type="ECO:0000256" key="10">
    <source>
        <dbReference type="SAM" id="SignalP"/>
    </source>
</evidence>
<dbReference type="Pfam" id="PF07661">
    <property type="entry name" value="MORN_2"/>
    <property type="match status" value="2"/>
</dbReference>
<feature type="signal peptide" evidence="10">
    <location>
        <begin position="1"/>
        <end position="23"/>
    </location>
</feature>
<dbReference type="AlphaFoldDB" id="A0A8T9SZM0"/>
<dbReference type="Gene3D" id="3.90.930.1">
    <property type="match status" value="1"/>
</dbReference>
<dbReference type="Pfam" id="PF03544">
    <property type="entry name" value="TonB_C"/>
    <property type="match status" value="1"/>
</dbReference>
<gene>
    <name evidence="12" type="ORF">MUN82_06935</name>
</gene>
<dbReference type="PANTHER" id="PTHR33446:SF2">
    <property type="entry name" value="PROTEIN TONB"/>
    <property type="match status" value="1"/>
</dbReference>
<keyword evidence="6" id="KW-0812">Transmembrane</keyword>
<evidence type="ECO:0000259" key="11">
    <source>
        <dbReference type="PROSITE" id="PS52015"/>
    </source>
</evidence>
<name>A0A8T9SZM0_9BACT</name>
<accession>A0A8T9SZM0</accession>
<comment type="subcellular location">
    <subcellularLocation>
        <location evidence="1">Cell inner membrane</location>
        <topology evidence="1">Single-pass membrane protein</topology>
        <orientation evidence="1">Periplasmic side</orientation>
    </subcellularLocation>
</comment>
<keyword evidence="7" id="KW-0653">Protein transport</keyword>
<evidence type="ECO:0000256" key="1">
    <source>
        <dbReference type="ARBA" id="ARBA00004383"/>
    </source>
</evidence>
<evidence type="ECO:0000256" key="8">
    <source>
        <dbReference type="ARBA" id="ARBA00022989"/>
    </source>
</evidence>
<dbReference type="SUPFAM" id="SSF82185">
    <property type="entry name" value="Histone H3 K4-specific methyltransferase SET7/9 N-terminal domain"/>
    <property type="match status" value="1"/>
</dbReference>
<organism evidence="12 13">
    <name type="scientific">Hymenobacter aerilatus</name>
    <dbReference type="NCBI Taxonomy" id="2932251"/>
    <lineage>
        <taxon>Bacteria</taxon>
        <taxon>Pseudomonadati</taxon>
        <taxon>Bacteroidota</taxon>
        <taxon>Cytophagia</taxon>
        <taxon>Cytophagales</taxon>
        <taxon>Hymenobacteraceae</taxon>
        <taxon>Hymenobacter</taxon>
    </lineage>
</organism>
<comment type="similarity">
    <text evidence="2">Belongs to the TonB family.</text>
</comment>
<proteinExistence type="inferred from homology"/>